<keyword evidence="2" id="KW-0129">CBS domain</keyword>
<evidence type="ECO:0000256" key="2">
    <source>
        <dbReference type="ARBA" id="ARBA00023122"/>
    </source>
</evidence>
<dbReference type="AlphaFoldDB" id="A0A2H0YT18"/>
<keyword evidence="3" id="KW-0812">Transmembrane</keyword>
<dbReference type="PANTHER" id="PTHR22777">
    <property type="entry name" value="HEMOLYSIN-RELATED"/>
    <property type="match status" value="1"/>
</dbReference>
<feature type="domain" description="CNNM transmembrane" evidence="4">
    <location>
        <begin position="1"/>
        <end position="70"/>
    </location>
</feature>
<dbReference type="PROSITE" id="PS51846">
    <property type="entry name" value="CNNM"/>
    <property type="match status" value="1"/>
</dbReference>
<dbReference type="Proteomes" id="UP000228711">
    <property type="component" value="Unassembled WGS sequence"/>
</dbReference>
<dbReference type="InterPro" id="IPR002550">
    <property type="entry name" value="CNNM"/>
</dbReference>
<dbReference type="Pfam" id="PF01595">
    <property type="entry name" value="CNNM"/>
    <property type="match status" value="1"/>
</dbReference>
<proteinExistence type="predicted"/>
<evidence type="ECO:0000259" key="4">
    <source>
        <dbReference type="PROSITE" id="PS51846"/>
    </source>
</evidence>
<comment type="caution">
    <text evidence="5">The sequence shown here is derived from an EMBL/GenBank/DDBJ whole genome shotgun (WGS) entry which is preliminary data.</text>
</comment>
<keyword evidence="1" id="KW-0677">Repeat</keyword>
<gene>
    <name evidence="5" type="ORF">COT25_02040</name>
</gene>
<keyword evidence="3" id="KW-0472">Membrane</keyword>
<organism evidence="5 6">
    <name type="scientific">Candidatus Kerfeldbacteria bacterium CG08_land_8_20_14_0_20_42_7</name>
    <dbReference type="NCBI Taxonomy" id="2014245"/>
    <lineage>
        <taxon>Bacteria</taxon>
        <taxon>Candidatus Kerfeldiibacteriota</taxon>
    </lineage>
</organism>
<dbReference type="PANTHER" id="PTHR22777:SF17">
    <property type="entry name" value="UPF0053 PROTEIN SLL0260"/>
    <property type="match status" value="1"/>
</dbReference>
<name>A0A2H0YT18_9BACT</name>
<protein>
    <recommendedName>
        <fullName evidence="4">CNNM transmembrane domain-containing protein</fullName>
    </recommendedName>
</protein>
<accession>A0A2H0YT18</accession>
<sequence length="70" mass="7411">MIITILIGNNVVNIVAASMATYIATIKFGSTDVGISTGILTLLILVFGEITPKAFATRRAAVKRATKLFV</sequence>
<reference evidence="6" key="1">
    <citation type="submission" date="2017-09" db="EMBL/GenBank/DDBJ databases">
        <title>Depth-based differentiation of microbial function through sediment-hosted aquifers and enrichment of novel symbionts in the deep terrestrial subsurface.</title>
        <authorList>
            <person name="Probst A.J."/>
            <person name="Ladd B."/>
            <person name="Jarett J.K."/>
            <person name="Geller-Mcgrath D.E."/>
            <person name="Sieber C.M.K."/>
            <person name="Emerson J.B."/>
            <person name="Anantharaman K."/>
            <person name="Thomas B.C."/>
            <person name="Malmstrom R."/>
            <person name="Stieglmeier M."/>
            <person name="Klingl A."/>
            <person name="Woyke T."/>
            <person name="Ryan C.M."/>
            <person name="Banfield J.F."/>
        </authorList>
    </citation>
    <scope>NUCLEOTIDE SEQUENCE [LARGE SCALE GENOMIC DNA]</scope>
</reference>
<dbReference type="GO" id="GO:0016020">
    <property type="term" value="C:membrane"/>
    <property type="evidence" value="ECO:0007669"/>
    <property type="project" value="UniProtKB-UniRule"/>
</dbReference>
<dbReference type="EMBL" id="PEXV01000070">
    <property type="protein sequence ID" value="PIS41627.1"/>
    <property type="molecule type" value="Genomic_DNA"/>
</dbReference>
<evidence type="ECO:0000256" key="1">
    <source>
        <dbReference type="ARBA" id="ARBA00022737"/>
    </source>
</evidence>
<evidence type="ECO:0000313" key="5">
    <source>
        <dbReference type="EMBL" id="PIS41627.1"/>
    </source>
</evidence>
<keyword evidence="3" id="KW-1133">Transmembrane helix</keyword>
<evidence type="ECO:0000313" key="6">
    <source>
        <dbReference type="Proteomes" id="UP000228711"/>
    </source>
</evidence>
<evidence type="ECO:0000256" key="3">
    <source>
        <dbReference type="PROSITE-ProRule" id="PRU01193"/>
    </source>
</evidence>